<dbReference type="InterPro" id="IPR051299">
    <property type="entry name" value="AB_hydrolase_lip/est"/>
</dbReference>
<dbReference type="AlphaFoldDB" id="A0A6G1HQT8"/>
<evidence type="ECO:0000313" key="6">
    <source>
        <dbReference type="Proteomes" id="UP000799640"/>
    </source>
</evidence>
<sequence>MLLLTLFLAAAGTISALPLEKRAISATLFAQGQLYNQYSAASYCPSNDGTVGHDLSCVTGNCPLVQTANTSVYLALPGSPNTDTAGFLSLDYTNQLIVLSFRGSESTKNDIVDISFTLRSYSRCSGCKIASGFYSAWQDVASQATSAVTSAMAANPGWPVVVTGHSLGGALATIAAAELRAGGLSVDMYTYGSPRVGNQATAAWISGQAPAQGANMRFTHAGDPTPYLPPLSFGFRNVSPGYHITSATGTFPTPGDIVVQDGDSVENAVGGSSEDQYEAHVWYYNATTLCYTAETS</sequence>
<dbReference type="SUPFAM" id="SSF53474">
    <property type="entry name" value="alpha/beta-Hydrolases"/>
    <property type="match status" value="1"/>
</dbReference>
<feature type="signal peptide" evidence="3">
    <location>
        <begin position="1"/>
        <end position="16"/>
    </location>
</feature>
<evidence type="ECO:0000259" key="4">
    <source>
        <dbReference type="Pfam" id="PF01764"/>
    </source>
</evidence>
<dbReference type="GO" id="GO:0016787">
    <property type="term" value="F:hydrolase activity"/>
    <property type="evidence" value="ECO:0007669"/>
    <property type="project" value="UniProtKB-KW"/>
</dbReference>
<feature type="chain" id="PRO_5026027425" evidence="3">
    <location>
        <begin position="17"/>
        <end position="296"/>
    </location>
</feature>
<dbReference type="Pfam" id="PF01764">
    <property type="entry name" value="Lipase_3"/>
    <property type="match status" value="1"/>
</dbReference>
<keyword evidence="1 3" id="KW-0732">Signal</keyword>
<organism evidence="5 6">
    <name type="scientific">Trichodelitschia bisporula</name>
    <dbReference type="NCBI Taxonomy" id="703511"/>
    <lineage>
        <taxon>Eukaryota</taxon>
        <taxon>Fungi</taxon>
        <taxon>Dikarya</taxon>
        <taxon>Ascomycota</taxon>
        <taxon>Pezizomycotina</taxon>
        <taxon>Dothideomycetes</taxon>
        <taxon>Dothideomycetes incertae sedis</taxon>
        <taxon>Phaeotrichales</taxon>
        <taxon>Phaeotrichaceae</taxon>
        <taxon>Trichodelitschia</taxon>
    </lineage>
</organism>
<name>A0A6G1HQT8_9PEZI</name>
<dbReference type="Gene3D" id="3.40.50.1820">
    <property type="entry name" value="alpha/beta hydrolase"/>
    <property type="match status" value="1"/>
</dbReference>
<dbReference type="Proteomes" id="UP000799640">
    <property type="component" value="Unassembled WGS sequence"/>
</dbReference>
<accession>A0A6G1HQT8</accession>
<dbReference type="PANTHER" id="PTHR46640">
    <property type="entry name" value="TRIACYLGLYCEROL LIPASE, PUTATIVE (AFU_ORTHOLOGUE AFUA_6G06510)-RELATED"/>
    <property type="match status" value="1"/>
</dbReference>
<evidence type="ECO:0000313" key="5">
    <source>
        <dbReference type="EMBL" id="KAF2398209.1"/>
    </source>
</evidence>
<dbReference type="GO" id="GO:0006629">
    <property type="term" value="P:lipid metabolic process"/>
    <property type="evidence" value="ECO:0007669"/>
    <property type="project" value="InterPro"/>
</dbReference>
<keyword evidence="2 5" id="KW-0378">Hydrolase</keyword>
<dbReference type="InterPro" id="IPR002921">
    <property type="entry name" value="Fungal_lipase-type"/>
</dbReference>
<keyword evidence="6" id="KW-1185">Reference proteome</keyword>
<evidence type="ECO:0000256" key="1">
    <source>
        <dbReference type="ARBA" id="ARBA00022729"/>
    </source>
</evidence>
<dbReference type="InterPro" id="IPR029058">
    <property type="entry name" value="AB_hydrolase_fold"/>
</dbReference>
<dbReference type="EMBL" id="ML996701">
    <property type="protein sequence ID" value="KAF2398209.1"/>
    <property type="molecule type" value="Genomic_DNA"/>
</dbReference>
<protein>
    <submittedName>
        <fullName evidence="5">Alpha/beta-hydrolase</fullName>
    </submittedName>
</protein>
<feature type="domain" description="Fungal lipase-type" evidence="4">
    <location>
        <begin position="98"/>
        <end position="231"/>
    </location>
</feature>
<dbReference type="CDD" id="cd00519">
    <property type="entry name" value="Lipase_3"/>
    <property type="match status" value="1"/>
</dbReference>
<reference evidence="5" key="1">
    <citation type="journal article" date="2020" name="Stud. Mycol.">
        <title>101 Dothideomycetes genomes: a test case for predicting lifestyles and emergence of pathogens.</title>
        <authorList>
            <person name="Haridas S."/>
            <person name="Albert R."/>
            <person name="Binder M."/>
            <person name="Bloem J."/>
            <person name="Labutti K."/>
            <person name="Salamov A."/>
            <person name="Andreopoulos B."/>
            <person name="Baker S."/>
            <person name="Barry K."/>
            <person name="Bills G."/>
            <person name="Bluhm B."/>
            <person name="Cannon C."/>
            <person name="Castanera R."/>
            <person name="Culley D."/>
            <person name="Daum C."/>
            <person name="Ezra D."/>
            <person name="Gonzalez J."/>
            <person name="Henrissat B."/>
            <person name="Kuo A."/>
            <person name="Liang C."/>
            <person name="Lipzen A."/>
            <person name="Lutzoni F."/>
            <person name="Magnuson J."/>
            <person name="Mondo S."/>
            <person name="Nolan M."/>
            <person name="Ohm R."/>
            <person name="Pangilinan J."/>
            <person name="Park H.-J."/>
            <person name="Ramirez L."/>
            <person name="Alfaro M."/>
            <person name="Sun H."/>
            <person name="Tritt A."/>
            <person name="Yoshinaga Y."/>
            <person name="Zwiers L.-H."/>
            <person name="Turgeon B."/>
            <person name="Goodwin S."/>
            <person name="Spatafora J."/>
            <person name="Crous P."/>
            <person name="Grigoriev I."/>
        </authorList>
    </citation>
    <scope>NUCLEOTIDE SEQUENCE</scope>
    <source>
        <strain evidence="5">CBS 262.69</strain>
    </source>
</reference>
<evidence type="ECO:0000256" key="2">
    <source>
        <dbReference type="ARBA" id="ARBA00022801"/>
    </source>
</evidence>
<evidence type="ECO:0000256" key="3">
    <source>
        <dbReference type="SAM" id="SignalP"/>
    </source>
</evidence>
<dbReference type="PANTHER" id="PTHR46640:SF1">
    <property type="entry name" value="FUNGAL LIPASE-LIKE DOMAIN-CONTAINING PROTEIN-RELATED"/>
    <property type="match status" value="1"/>
</dbReference>
<gene>
    <name evidence="5" type="ORF">EJ06DRAFT_523541</name>
</gene>
<dbReference type="OrthoDB" id="426718at2759"/>
<proteinExistence type="predicted"/>